<proteinExistence type="predicted"/>
<keyword evidence="2" id="KW-1185">Reference proteome</keyword>
<reference evidence="2" key="1">
    <citation type="journal article" date="2013" name="Genetics">
        <title>The draft genome and transcriptome of Panagrellus redivivus are shaped by the harsh demands of a free-living lifestyle.</title>
        <authorList>
            <person name="Srinivasan J."/>
            <person name="Dillman A.R."/>
            <person name="Macchietto M.G."/>
            <person name="Heikkinen L."/>
            <person name="Lakso M."/>
            <person name="Fracchia K.M."/>
            <person name="Antoshechkin I."/>
            <person name="Mortazavi A."/>
            <person name="Wong G."/>
            <person name="Sternberg P.W."/>
        </authorList>
    </citation>
    <scope>NUCLEOTIDE SEQUENCE [LARGE SCALE GENOMIC DNA]</scope>
    <source>
        <strain evidence="2">MT8872</strain>
    </source>
</reference>
<keyword evidence="1" id="KW-0732">Signal</keyword>
<sequence>MMKLFLLALCFGVASAKQPLDDICTENFADLNICKLRGVLARAYDELNEIIGTYQDMAYAYHSGESSKDSAEANFLFEKVQSDRINALRTQRAHVARGPMEKRKSAFVRFGKRSELAEPIAQIFPSNPNAASDNVPEAREVAKRKSSYVRFG</sequence>
<feature type="chain" id="PRO_5028809961" evidence="1">
    <location>
        <begin position="17"/>
        <end position="152"/>
    </location>
</feature>
<dbReference type="AlphaFoldDB" id="A0A7E4ZU45"/>
<reference evidence="3" key="2">
    <citation type="submission" date="2020-10" db="UniProtKB">
        <authorList>
            <consortium name="WormBaseParasite"/>
        </authorList>
    </citation>
    <scope>IDENTIFICATION</scope>
</reference>
<evidence type="ECO:0000313" key="3">
    <source>
        <dbReference type="WBParaSite" id="Pan_g17589.t1"/>
    </source>
</evidence>
<evidence type="ECO:0000256" key="1">
    <source>
        <dbReference type="SAM" id="SignalP"/>
    </source>
</evidence>
<accession>A0A7E4ZU45</accession>
<feature type="signal peptide" evidence="1">
    <location>
        <begin position="1"/>
        <end position="16"/>
    </location>
</feature>
<evidence type="ECO:0000313" key="2">
    <source>
        <dbReference type="Proteomes" id="UP000492821"/>
    </source>
</evidence>
<organism evidence="2 3">
    <name type="scientific">Panagrellus redivivus</name>
    <name type="common">Microworm</name>
    <dbReference type="NCBI Taxonomy" id="6233"/>
    <lineage>
        <taxon>Eukaryota</taxon>
        <taxon>Metazoa</taxon>
        <taxon>Ecdysozoa</taxon>
        <taxon>Nematoda</taxon>
        <taxon>Chromadorea</taxon>
        <taxon>Rhabditida</taxon>
        <taxon>Tylenchina</taxon>
        <taxon>Panagrolaimomorpha</taxon>
        <taxon>Panagrolaimoidea</taxon>
        <taxon>Panagrolaimidae</taxon>
        <taxon>Panagrellus</taxon>
    </lineage>
</organism>
<dbReference type="Proteomes" id="UP000492821">
    <property type="component" value="Unassembled WGS sequence"/>
</dbReference>
<name>A0A7E4ZU45_PANRE</name>
<protein>
    <submittedName>
        <fullName evidence="3">Uncharacterized protein</fullName>
    </submittedName>
</protein>
<dbReference type="WBParaSite" id="Pan_g17589.t1">
    <property type="protein sequence ID" value="Pan_g17589.t1"/>
    <property type="gene ID" value="Pan_g17589"/>
</dbReference>